<comment type="caution">
    <text evidence="2">The sequence shown here is derived from an EMBL/GenBank/DDBJ whole genome shotgun (WGS) entry which is preliminary data.</text>
</comment>
<protein>
    <submittedName>
        <fullName evidence="2">Uncharacterized protein</fullName>
    </submittedName>
</protein>
<gene>
    <name evidence="2" type="ORF">BDA96_09G198600</name>
</gene>
<dbReference type="EMBL" id="CM027688">
    <property type="protein sequence ID" value="KAG0518694.1"/>
    <property type="molecule type" value="Genomic_DNA"/>
</dbReference>
<reference evidence="2" key="2">
    <citation type="submission" date="2020-10" db="EMBL/GenBank/DDBJ databases">
        <authorList>
            <person name="Cooper E.A."/>
            <person name="Brenton Z.W."/>
            <person name="Flinn B.S."/>
            <person name="Jenkins J."/>
            <person name="Shu S."/>
            <person name="Flowers D."/>
            <person name="Luo F."/>
            <person name="Wang Y."/>
            <person name="Xia P."/>
            <person name="Barry K."/>
            <person name="Daum C."/>
            <person name="Lipzen A."/>
            <person name="Yoshinaga Y."/>
            <person name="Schmutz J."/>
            <person name="Saski C."/>
            <person name="Vermerris W."/>
            <person name="Kresovich S."/>
        </authorList>
    </citation>
    <scope>NUCLEOTIDE SEQUENCE</scope>
</reference>
<organism evidence="2 3">
    <name type="scientific">Sorghum bicolor</name>
    <name type="common">Sorghum</name>
    <name type="synonym">Sorghum vulgare</name>
    <dbReference type="NCBI Taxonomy" id="4558"/>
    <lineage>
        <taxon>Eukaryota</taxon>
        <taxon>Viridiplantae</taxon>
        <taxon>Streptophyta</taxon>
        <taxon>Embryophyta</taxon>
        <taxon>Tracheophyta</taxon>
        <taxon>Spermatophyta</taxon>
        <taxon>Magnoliopsida</taxon>
        <taxon>Liliopsida</taxon>
        <taxon>Poales</taxon>
        <taxon>Poaceae</taxon>
        <taxon>PACMAD clade</taxon>
        <taxon>Panicoideae</taxon>
        <taxon>Andropogonodae</taxon>
        <taxon>Andropogoneae</taxon>
        <taxon>Sorghinae</taxon>
        <taxon>Sorghum</taxon>
    </lineage>
</organism>
<evidence type="ECO:0000313" key="3">
    <source>
        <dbReference type="Proteomes" id="UP000807115"/>
    </source>
</evidence>
<dbReference type="AlphaFoldDB" id="A0A921U5C4"/>
<evidence type="ECO:0000313" key="2">
    <source>
        <dbReference type="EMBL" id="KAG0518694.1"/>
    </source>
</evidence>
<evidence type="ECO:0000256" key="1">
    <source>
        <dbReference type="SAM" id="MobiDB-lite"/>
    </source>
</evidence>
<reference evidence="2" key="1">
    <citation type="journal article" date="2019" name="BMC Genomics">
        <title>A new reference genome for Sorghum bicolor reveals high levels of sequence similarity between sweet and grain genotypes: implications for the genetics of sugar metabolism.</title>
        <authorList>
            <person name="Cooper E.A."/>
            <person name="Brenton Z.W."/>
            <person name="Flinn B.S."/>
            <person name="Jenkins J."/>
            <person name="Shu S."/>
            <person name="Flowers D."/>
            <person name="Luo F."/>
            <person name="Wang Y."/>
            <person name="Xia P."/>
            <person name="Barry K."/>
            <person name="Daum C."/>
            <person name="Lipzen A."/>
            <person name="Yoshinaga Y."/>
            <person name="Schmutz J."/>
            <person name="Saski C."/>
            <person name="Vermerris W."/>
            <person name="Kresovich S."/>
        </authorList>
    </citation>
    <scope>NUCLEOTIDE SEQUENCE</scope>
</reference>
<sequence>MEPPRSRAPPSPSLPASFPRALLTCRPRVTTSVDEARVAAVAGADGARSAPSLPWIEPVWPPSPS</sequence>
<feature type="region of interest" description="Disordered" evidence="1">
    <location>
        <begin position="42"/>
        <end position="65"/>
    </location>
</feature>
<accession>A0A921U5C4</accession>
<dbReference type="Proteomes" id="UP000807115">
    <property type="component" value="Chromosome 9"/>
</dbReference>
<proteinExistence type="predicted"/>
<name>A0A921U5C4_SORBI</name>